<dbReference type="GO" id="GO:0046872">
    <property type="term" value="F:metal ion binding"/>
    <property type="evidence" value="ECO:0007669"/>
    <property type="project" value="UniProtKB-KW"/>
</dbReference>
<organism evidence="5 6">
    <name type="scientific">Tetranychus urticae</name>
    <name type="common">Two-spotted spider mite</name>
    <dbReference type="NCBI Taxonomy" id="32264"/>
    <lineage>
        <taxon>Eukaryota</taxon>
        <taxon>Metazoa</taxon>
        <taxon>Ecdysozoa</taxon>
        <taxon>Arthropoda</taxon>
        <taxon>Chelicerata</taxon>
        <taxon>Arachnida</taxon>
        <taxon>Acari</taxon>
        <taxon>Acariformes</taxon>
        <taxon>Trombidiformes</taxon>
        <taxon>Prostigmata</taxon>
        <taxon>Eleutherengona</taxon>
        <taxon>Raphignathae</taxon>
        <taxon>Tetranychoidea</taxon>
        <taxon>Tetranychidae</taxon>
        <taxon>Tetranychus</taxon>
    </lineage>
</organism>
<dbReference type="Proteomes" id="UP000015104">
    <property type="component" value="Unassembled WGS sequence"/>
</dbReference>
<feature type="compositionally biased region" description="Low complexity" evidence="3">
    <location>
        <begin position="77"/>
        <end position="135"/>
    </location>
</feature>
<protein>
    <recommendedName>
        <fullName evidence="4">DDE Tnp4 domain-containing protein</fullName>
    </recommendedName>
</protein>
<reference evidence="5" key="2">
    <citation type="submission" date="2015-06" db="UniProtKB">
        <authorList>
            <consortium name="EnsemblMetazoa"/>
        </authorList>
    </citation>
    <scope>IDENTIFICATION</scope>
</reference>
<accession>T1KG68</accession>
<sequence>MASQCGICDSLVTTKRRVDLTVFKRPDVKQFMRLHSELSRDATAPKTKYACRSCQGKFSYWLRQKSQTRVQVRDESSSVSDSSQPSASTSSASTSSASTSSASTSSTSTSSASTSNASNQSDSVSYAASSASQTQDTEMMPPPSVASTSSSTRRRSDLHIALAEQNEPRRPSVARASLDEDATPFVQPPTVLNKYRKVECPRLSCIFGCRWPGRANVRNLFLAERTHLLKTKYIYVPPNSRICKHHDFFSSVEFIEQLYLTRQFTVEDIEDVFSFISSMQERFCFRRCDDIPDEIARRWTSLTMRQLIELSKEINLESDIVFPERALACYLAKLRTGDSWERIFDVIGVPNSTGYNYVSQVRLALKEQFVPKYIGLANITRNTALSHVTRIASGLLADYDNEKMIVICDGTYVYHQKSAHYPFQRASYSPHKFTNLFKPMIFCMPDGWILEVTGPYSANQSDSTIMQDMLNTEDFKNFFQQNDIFVLDRGFRYVSAKLECSGYKVFMPALKAKKQKQFTTEQANDSRIVTKVRYAVEDVNGRVKSTYRQFTNVWQNKALDHAFDDFKIACALLNKFGSRLESDKEIDFDLVAEMKSRNVKENPMSSILSRFKRYTADGRQWINLDAESLLPSFPVLTYTQLMHFTLGSYQLHQALGYYAEHSSPEGSFYLQVYKDILRVDLSGTGIRIQDPDLIRVRLQSRHSNATKYLAYVLYDKSEPTNIHYICQCASGTRTIGCCAHIATVIWYLGYGRHQPTLKIVRPPMSTLTIRHESDDEDEEQAD</sequence>
<dbReference type="eggNOG" id="ENOG502SPH5">
    <property type="taxonomic scope" value="Eukaryota"/>
</dbReference>
<evidence type="ECO:0000259" key="4">
    <source>
        <dbReference type="Pfam" id="PF13359"/>
    </source>
</evidence>
<evidence type="ECO:0000313" key="5">
    <source>
        <dbReference type="EnsemblMetazoa" id="tetur10g05764.1"/>
    </source>
</evidence>
<dbReference type="PANTHER" id="PTHR23080">
    <property type="entry name" value="THAP DOMAIN PROTEIN"/>
    <property type="match status" value="1"/>
</dbReference>
<reference evidence="6" key="1">
    <citation type="submission" date="2011-08" db="EMBL/GenBank/DDBJ databases">
        <authorList>
            <person name="Rombauts S."/>
        </authorList>
    </citation>
    <scope>NUCLEOTIDE SEQUENCE</scope>
    <source>
        <strain evidence="6">London</strain>
    </source>
</reference>
<name>T1KG68_TETUR</name>
<dbReference type="AlphaFoldDB" id="T1KG68"/>
<keyword evidence="6" id="KW-1185">Reference proteome</keyword>
<dbReference type="EMBL" id="CAEY01000034">
    <property type="status" value="NOT_ANNOTATED_CDS"/>
    <property type="molecule type" value="Genomic_DNA"/>
</dbReference>
<dbReference type="InterPro" id="IPR027806">
    <property type="entry name" value="HARBI1_dom"/>
</dbReference>
<comment type="cofactor">
    <cofactor evidence="1">
        <name>a divalent metal cation</name>
        <dbReference type="ChEBI" id="CHEBI:60240"/>
    </cofactor>
</comment>
<dbReference type="Pfam" id="PF13359">
    <property type="entry name" value="DDE_Tnp_4"/>
    <property type="match status" value="1"/>
</dbReference>
<dbReference type="PANTHER" id="PTHR23080:SF141">
    <property type="entry name" value="TRANSPOSASE HELIX-TURN-HELIX DOMAIN-CONTAINING PROTEIN"/>
    <property type="match status" value="1"/>
</dbReference>
<evidence type="ECO:0000256" key="1">
    <source>
        <dbReference type="ARBA" id="ARBA00001968"/>
    </source>
</evidence>
<evidence type="ECO:0000256" key="2">
    <source>
        <dbReference type="ARBA" id="ARBA00022723"/>
    </source>
</evidence>
<dbReference type="HOGENOM" id="CLU_363430_0_0_1"/>
<feature type="domain" description="DDE Tnp4" evidence="4">
    <location>
        <begin position="409"/>
        <end position="574"/>
    </location>
</feature>
<feature type="region of interest" description="Disordered" evidence="3">
    <location>
        <begin position="65"/>
        <end position="181"/>
    </location>
</feature>
<dbReference type="EnsemblMetazoa" id="tetur10g05764.1">
    <property type="protein sequence ID" value="tetur10g05764.1"/>
    <property type="gene ID" value="tetur10g05764"/>
</dbReference>
<evidence type="ECO:0000256" key="3">
    <source>
        <dbReference type="SAM" id="MobiDB-lite"/>
    </source>
</evidence>
<keyword evidence="2" id="KW-0479">Metal-binding</keyword>
<proteinExistence type="predicted"/>
<evidence type="ECO:0000313" key="6">
    <source>
        <dbReference type="Proteomes" id="UP000015104"/>
    </source>
</evidence>